<accession>N6Z556</accession>
<keyword evidence="2" id="KW-0560">Oxidoreductase</keyword>
<dbReference type="Gene3D" id="3.40.50.720">
    <property type="entry name" value="NAD(P)-binding Rossmann-like Domain"/>
    <property type="match status" value="1"/>
</dbReference>
<comment type="caution">
    <text evidence="3">The sequence shown here is derived from an EMBL/GenBank/DDBJ whole genome shotgun (WGS) entry which is preliminary data.</text>
</comment>
<sequence>MEKQFNGKVVLITGAGSGIGRAAALAFATEGASVAAADITEAGGWTAQ</sequence>
<gene>
    <name evidence="3" type="ORF">C666_11345</name>
</gene>
<evidence type="ECO:0000256" key="2">
    <source>
        <dbReference type="ARBA" id="ARBA00023002"/>
    </source>
</evidence>
<organism evidence="3 4">
    <name type="scientific">Thauera linaloolentis (strain DSM 12138 / JCM 21573 / CCUG 41526 / CIP 105981 / IAM 15112 / NBRC 102519 / 47Lol)</name>
    <dbReference type="NCBI Taxonomy" id="1123367"/>
    <lineage>
        <taxon>Bacteria</taxon>
        <taxon>Pseudomonadati</taxon>
        <taxon>Pseudomonadota</taxon>
        <taxon>Betaproteobacteria</taxon>
        <taxon>Rhodocyclales</taxon>
        <taxon>Zoogloeaceae</taxon>
        <taxon>Thauera</taxon>
    </lineage>
</organism>
<keyword evidence="4" id="KW-1185">Reference proteome</keyword>
<comment type="similarity">
    <text evidence="1">Belongs to the short-chain dehydrogenases/reductases (SDR) family.</text>
</comment>
<protein>
    <submittedName>
        <fullName evidence="3">Short chain dehydrogenase/reductase oxidoreductase</fullName>
    </submittedName>
</protein>
<evidence type="ECO:0000313" key="3">
    <source>
        <dbReference type="EMBL" id="ENO87284.1"/>
    </source>
</evidence>
<dbReference type="EMBL" id="AMXE01000040">
    <property type="protein sequence ID" value="ENO87284.1"/>
    <property type="molecule type" value="Genomic_DNA"/>
</dbReference>
<proteinExistence type="inferred from homology"/>
<reference evidence="3 4" key="1">
    <citation type="submission" date="2012-09" db="EMBL/GenBank/DDBJ databases">
        <title>Draft Genome Sequences of 6 Strains from Genus Thauera.</title>
        <authorList>
            <person name="Liu B."/>
            <person name="Shapleigh J.P."/>
            <person name="Frostegard A.H."/>
        </authorList>
    </citation>
    <scope>NUCLEOTIDE SEQUENCE [LARGE SCALE GENOMIC DNA]</scope>
    <source>
        <strain evidence="4">47Lol / DSM 12138</strain>
    </source>
</reference>
<dbReference type="AlphaFoldDB" id="N6Z556"/>
<dbReference type="RefSeq" id="WP_004338699.1">
    <property type="nucleotide sequence ID" value="NZ_AMXE01000040.1"/>
</dbReference>
<name>N6Z556_THAL4</name>
<dbReference type="Proteomes" id="UP000013232">
    <property type="component" value="Unassembled WGS sequence"/>
</dbReference>
<dbReference type="PANTHER" id="PTHR43669">
    <property type="entry name" value="5-KETO-D-GLUCONATE 5-REDUCTASE"/>
    <property type="match status" value="1"/>
</dbReference>
<dbReference type="InterPro" id="IPR002347">
    <property type="entry name" value="SDR_fam"/>
</dbReference>
<dbReference type="GO" id="GO:0016491">
    <property type="term" value="F:oxidoreductase activity"/>
    <property type="evidence" value="ECO:0007669"/>
    <property type="project" value="UniProtKB-KW"/>
</dbReference>
<evidence type="ECO:0000256" key="1">
    <source>
        <dbReference type="ARBA" id="ARBA00006484"/>
    </source>
</evidence>
<dbReference type="Pfam" id="PF00106">
    <property type="entry name" value="adh_short"/>
    <property type="match status" value="1"/>
</dbReference>
<evidence type="ECO:0000313" key="4">
    <source>
        <dbReference type="Proteomes" id="UP000013232"/>
    </source>
</evidence>
<dbReference type="SUPFAM" id="SSF51735">
    <property type="entry name" value="NAD(P)-binding Rossmann-fold domains"/>
    <property type="match status" value="1"/>
</dbReference>
<dbReference type="InterPro" id="IPR036291">
    <property type="entry name" value="NAD(P)-bd_dom_sf"/>
</dbReference>
<dbReference type="STRING" id="1123367.GCA_000621305_02728"/>
<dbReference type="PANTHER" id="PTHR43669:SF3">
    <property type="entry name" value="ALCOHOL DEHYDROGENASE, PUTATIVE (AFU_ORTHOLOGUE AFUA_3G03445)-RELATED"/>
    <property type="match status" value="1"/>
</dbReference>